<keyword evidence="1" id="KW-0472">Membrane</keyword>
<evidence type="ECO:0000313" key="2">
    <source>
        <dbReference type="EMBL" id="KKM71539.1"/>
    </source>
</evidence>
<keyword evidence="1" id="KW-1133">Transmembrane helix</keyword>
<feature type="transmembrane region" description="Helical" evidence="1">
    <location>
        <begin position="12"/>
        <end position="30"/>
    </location>
</feature>
<keyword evidence="1" id="KW-0812">Transmembrane</keyword>
<evidence type="ECO:0000256" key="1">
    <source>
        <dbReference type="SAM" id="Phobius"/>
    </source>
</evidence>
<reference evidence="2" key="1">
    <citation type="journal article" date="2015" name="Nature">
        <title>Complex archaea that bridge the gap between prokaryotes and eukaryotes.</title>
        <authorList>
            <person name="Spang A."/>
            <person name="Saw J.H."/>
            <person name="Jorgensen S.L."/>
            <person name="Zaremba-Niedzwiedzka K."/>
            <person name="Martijn J."/>
            <person name="Lind A.E."/>
            <person name="van Eijk R."/>
            <person name="Schleper C."/>
            <person name="Guy L."/>
            <person name="Ettema T.J."/>
        </authorList>
    </citation>
    <scope>NUCLEOTIDE SEQUENCE</scope>
</reference>
<evidence type="ECO:0008006" key="3">
    <source>
        <dbReference type="Google" id="ProtNLM"/>
    </source>
</evidence>
<protein>
    <recommendedName>
        <fullName evidence="3">SHOCT domain-containing protein</fullName>
    </recommendedName>
</protein>
<accession>A0A0F9JP00</accession>
<dbReference type="AlphaFoldDB" id="A0A0F9JP00"/>
<dbReference type="EMBL" id="LAZR01009617">
    <property type="protein sequence ID" value="KKM71539.1"/>
    <property type="molecule type" value="Genomic_DNA"/>
</dbReference>
<sequence>MGFLSDWFNWSNALYLIILILGVVFTLVTTKYRAVIAELKELMEVVRKGYADGTLDKKEKEAILKEVLDVLKAILGVIWKPVFKVKK</sequence>
<name>A0A0F9JP00_9ZZZZ</name>
<gene>
    <name evidence="2" type="ORF">LCGC14_1429610</name>
</gene>
<organism evidence="2">
    <name type="scientific">marine sediment metagenome</name>
    <dbReference type="NCBI Taxonomy" id="412755"/>
    <lineage>
        <taxon>unclassified sequences</taxon>
        <taxon>metagenomes</taxon>
        <taxon>ecological metagenomes</taxon>
    </lineage>
</organism>
<proteinExistence type="predicted"/>
<comment type="caution">
    <text evidence="2">The sequence shown here is derived from an EMBL/GenBank/DDBJ whole genome shotgun (WGS) entry which is preliminary data.</text>
</comment>